<feature type="binding site" evidence="19">
    <location>
        <position position="166"/>
    </location>
    <ligand>
        <name>Ca(2+)</name>
        <dbReference type="ChEBI" id="CHEBI:29108"/>
        <label>1</label>
    </ligand>
</feature>
<dbReference type="Gene3D" id="1.10.420.10">
    <property type="entry name" value="Peroxidase, domain 2"/>
    <property type="match status" value="1"/>
</dbReference>
<evidence type="ECO:0000256" key="1">
    <source>
        <dbReference type="ARBA" id="ARBA00000189"/>
    </source>
</evidence>
<feature type="compositionally biased region" description="Basic and acidic residues" evidence="23">
    <location>
        <begin position="49"/>
        <end position="71"/>
    </location>
</feature>
<feature type="signal peptide" evidence="22">
    <location>
        <begin position="1"/>
        <end position="22"/>
    </location>
</feature>
<comment type="function">
    <text evidence="2">Removal of H(2)O(2), oxidation of toxic reductants, biosynthesis and degradation of lignin, suberization, auxin catabolism, response to environmental stresses such as wounding, pathogen attack and oxidative stress. These functions might be dependent on each isozyme/isoform in each plant tissue.</text>
</comment>
<keyword evidence="6 22" id="KW-0964">Secreted</keyword>
<feature type="region of interest" description="Disordered" evidence="23">
    <location>
        <begin position="39"/>
        <end position="94"/>
    </location>
</feature>
<evidence type="ECO:0000256" key="21">
    <source>
        <dbReference type="PIRSR" id="PIRSR600823-5"/>
    </source>
</evidence>
<dbReference type="SUPFAM" id="SSF48113">
    <property type="entry name" value="Heme-dependent peroxidases"/>
    <property type="match status" value="1"/>
</dbReference>
<comment type="subcellular location">
    <subcellularLocation>
        <location evidence="3 22">Secreted</location>
    </subcellularLocation>
</comment>
<keyword evidence="16 22" id="KW-0376">Hydrogen peroxide</keyword>
<dbReference type="PROSITE" id="PS00435">
    <property type="entry name" value="PEROXIDASE_1"/>
    <property type="match status" value="1"/>
</dbReference>
<dbReference type="FunFam" id="1.10.520.10:FF:000006">
    <property type="entry name" value="Peroxidase"/>
    <property type="match status" value="1"/>
</dbReference>
<dbReference type="InterPro" id="IPR019794">
    <property type="entry name" value="Peroxidases_AS"/>
</dbReference>
<dbReference type="EC" id="1.11.1.7" evidence="5 22"/>
<dbReference type="PROSITE" id="PS50873">
    <property type="entry name" value="PEROXIDASE_4"/>
    <property type="match status" value="1"/>
</dbReference>
<dbReference type="GO" id="GO:0020037">
    <property type="term" value="F:heme binding"/>
    <property type="evidence" value="ECO:0007669"/>
    <property type="project" value="UniProtKB-UniRule"/>
</dbReference>
<evidence type="ECO:0000256" key="15">
    <source>
        <dbReference type="ARBA" id="ARBA00023180"/>
    </source>
</evidence>
<keyword evidence="13 19" id="KW-0408">Iron</keyword>
<feature type="binding site" evidence="19">
    <location>
        <position position="151"/>
    </location>
    <ligand>
        <name>Ca(2+)</name>
        <dbReference type="ChEBI" id="CHEBI:29108"/>
        <label>1</label>
    </ligand>
</feature>
<keyword evidence="11 19" id="KW-0106">Calcium</keyword>
<dbReference type="Pfam" id="PF00141">
    <property type="entry name" value="peroxidase"/>
    <property type="match status" value="1"/>
</dbReference>
<keyword evidence="26" id="KW-1185">Reference proteome</keyword>
<feature type="binding site" evidence="19">
    <location>
        <position position="270"/>
    </location>
    <ligand>
        <name>Ca(2+)</name>
        <dbReference type="ChEBI" id="CHEBI:29108"/>
        <label>2</label>
    </ligand>
</feature>
<evidence type="ECO:0000256" key="4">
    <source>
        <dbReference type="ARBA" id="ARBA00006873"/>
    </source>
</evidence>
<evidence type="ECO:0000313" key="26">
    <source>
        <dbReference type="Proteomes" id="UP001314170"/>
    </source>
</evidence>
<organism evidence="25 26">
    <name type="scientific">Dovyalis caffra</name>
    <dbReference type="NCBI Taxonomy" id="77055"/>
    <lineage>
        <taxon>Eukaryota</taxon>
        <taxon>Viridiplantae</taxon>
        <taxon>Streptophyta</taxon>
        <taxon>Embryophyta</taxon>
        <taxon>Tracheophyta</taxon>
        <taxon>Spermatophyta</taxon>
        <taxon>Magnoliopsida</taxon>
        <taxon>eudicotyledons</taxon>
        <taxon>Gunneridae</taxon>
        <taxon>Pentapetalae</taxon>
        <taxon>rosids</taxon>
        <taxon>fabids</taxon>
        <taxon>Malpighiales</taxon>
        <taxon>Salicaceae</taxon>
        <taxon>Flacourtieae</taxon>
        <taxon>Dovyalis</taxon>
    </lineage>
</organism>
<dbReference type="Gene3D" id="1.10.520.10">
    <property type="match status" value="1"/>
</dbReference>
<evidence type="ECO:0000313" key="25">
    <source>
        <dbReference type="EMBL" id="CAK7335954.1"/>
    </source>
</evidence>
<evidence type="ECO:0000259" key="24">
    <source>
        <dbReference type="PROSITE" id="PS50873"/>
    </source>
</evidence>
<evidence type="ECO:0000256" key="6">
    <source>
        <dbReference type="ARBA" id="ARBA00022525"/>
    </source>
</evidence>
<comment type="cofactor">
    <cofactor evidence="19 22">
        <name>Ca(2+)</name>
        <dbReference type="ChEBI" id="CHEBI:29108"/>
    </cofactor>
    <text evidence="19 22">Binds 2 calcium ions per subunit.</text>
</comment>
<feature type="active site" description="Proton acceptor" evidence="17">
    <location>
        <position position="147"/>
    </location>
</feature>
<feature type="disulfide bond" evidence="21">
    <location>
        <begin position="198"/>
        <end position="397"/>
    </location>
</feature>
<feature type="binding site" evidence="19">
    <location>
        <position position="319"/>
    </location>
    <ligand>
        <name>Ca(2+)</name>
        <dbReference type="ChEBI" id="CHEBI:29108"/>
        <label>2</label>
    </ligand>
</feature>
<sequence>MKSSFSFVFLLILVLQLILASAHNGKYERATYHDNYEGAAQNDQNYDDQDQKQEKGPAKYDQNYKQEREQPQNDQNYEQEDRDEQDDHAPSLDIPTLLDSLSSDDLLSFGHYSKSCPKAESIINKHVTKFVKEDRTLAPSLLRLHFHDCAVYGCDGSILLNHKGSERTAEASKSLRGFEVIDAIKAEIEEECPRTVSCADILTAASRDATFLLGGPYWDVPYGRTDGKVSIDRDADLVPMGRENITTLIEFYQSKGLNVLDLVILSGAHTIGRATCGSVQHRLYNNYAGIGRPDESLDYGYANFLTRKCRWASEYVDLDARTPQAFDNVYYKNLQGNLGLLTTDQSLYSDPRTSPIVDALADGPSDFFEHQFAVSMTKLGNILVPTVHDGGEIRTKCYSVNSNN</sequence>
<keyword evidence="8 22" id="KW-0349">Heme</keyword>
<name>A0AAV1RGV2_9ROSI</name>
<dbReference type="InterPro" id="IPR000823">
    <property type="entry name" value="Peroxidase_pln"/>
</dbReference>
<dbReference type="CDD" id="cd00693">
    <property type="entry name" value="secretory_peroxidase"/>
    <property type="match status" value="1"/>
</dbReference>
<evidence type="ECO:0000256" key="12">
    <source>
        <dbReference type="ARBA" id="ARBA00023002"/>
    </source>
</evidence>
<feature type="chain" id="PRO_5043091731" description="Peroxidase" evidence="22">
    <location>
        <begin position="23"/>
        <end position="404"/>
    </location>
</feature>
<feature type="binding site" evidence="19">
    <location>
        <position position="155"/>
    </location>
    <ligand>
        <name>Ca(2+)</name>
        <dbReference type="ChEBI" id="CHEBI:29108"/>
        <label>1</label>
    </ligand>
</feature>
<feature type="binding site" description="axial binding residue" evidence="19">
    <location>
        <position position="269"/>
    </location>
    <ligand>
        <name>heme b</name>
        <dbReference type="ChEBI" id="CHEBI:60344"/>
    </ligand>
    <ligandPart>
        <name>Fe</name>
        <dbReference type="ChEBI" id="CHEBI:18248"/>
    </ligandPart>
</feature>
<comment type="catalytic activity">
    <reaction evidence="1 22">
        <text>2 a phenolic donor + H2O2 = 2 a phenolic radical donor + 2 H2O</text>
        <dbReference type="Rhea" id="RHEA:56136"/>
        <dbReference type="ChEBI" id="CHEBI:15377"/>
        <dbReference type="ChEBI" id="CHEBI:16240"/>
        <dbReference type="ChEBI" id="CHEBI:139520"/>
        <dbReference type="ChEBI" id="CHEBI:139521"/>
        <dbReference type="EC" id="1.11.1.7"/>
    </reaction>
</comment>
<evidence type="ECO:0000256" key="19">
    <source>
        <dbReference type="PIRSR" id="PIRSR600823-3"/>
    </source>
</evidence>
<feature type="binding site" evidence="19">
    <location>
        <position position="153"/>
    </location>
    <ligand>
        <name>Ca(2+)</name>
        <dbReference type="ChEBI" id="CHEBI:29108"/>
        <label>1</label>
    </ligand>
</feature>
<evidence type="ECO:0000256" key="11">
    <source>
        <dbReference type="ARBA" id="ARBA00022837"/>
    </source>
</evidence>
<dbReference type="GO" id="GO:0046872">
    <property type="term" value="F:metal ion binding"/>
    <property type="evidence" value="ECO:0007669"/>
    <property type="project" value="UniProtKB-UniRule"/>
</dbReference>
<evidence type="ECO:0000256" key="7">
    <source>
        <dbReference type="ARBA" id="ARBA00022559"/>
    </source>
</evidence>
<dbReference type="InterPro" id="IPR002016">
    <property type="entry name" value="Haem_peroxidase"/>
</dbReference>
<keyword evidence="15" id="KW-0325">Glycoprotein</keyword>
<feature type="disulfide bond" evidence="21">
    <location>
        <begin position="149"/>
        <end position="154"/>
    </location>
</feature>
<dbReference type="PRINTS" id="PR00461">
    <property type="entry name" value="PLPEROXIDASE"/>
</dbReference>
<evidence type="ECO:0000256" key="10">
    <source>
        <dbReference type="ARBA" id="ARBA00022729"/>
    </source>
</evidence>
<feature type="binding site" evidence="19">
    <location>
        <position position="327"/>
    </location>
    <ligand>
        <name>Ca(2+)</name>
        <dbReference type="ChEBI" id="CHEBI:29108"/>
        <label>2</label>
    </ligand>
</feature>
<dbReference type="InterPro" id="IPR010255">
    <property type="entry name" value="Haem_peroxidase_sf"/>
</dbReference>
<dbReference type="EMBL" id="CAWUPB010000994">
    <property type="protein sequence ID" value="CAK7335954.1"/>
    <property type="molecule type" value="Genomic_DNA"/>
</dbReference>
<comment type="cofactor">
    <cofactor evidence="19 22">
        <name>heme b</name>
        <dbReference type="ChEBI" id="CHEBI:60344"/>
    </cofactor>
    <text evidence="19 22">Binds 1 heme b (iron(II)-protoporphyrin IX) group per subunit.</text>
</comment>
<dbReference type="GO" id="GO:0006979">
    <property type="term" value="P:response to oxidative stress"/>
    <property type="evidence" value="ECO:0007669"/>
    <property type="project" value="UniProtKB-UniRule"/>
</dbReference>
<evidence type="ECO:0000256" key="17">
    <source>
        <dbReference type="PIRSR" id="PIRSR600823-1"/>
    </source>
</evidence>
<feature type="binding site" evidence="19">
    <location>
        <position position="322"/>
    </location>
    <ligand>
        <name>Ca(2+)</name>
        <dbReference type="ChEBI" id="CHEBI:29108"/>
        <label>2</label>
    </ligand>
</feature>
<evidence type="ECO:0000256" key="23">
    <source>
        <dbReference type="SAM" id="MobiDB-lite"/>
    </source>
</evidence>
<dbReference type="InterPro" id="IPR033905">
    <property type="entry name" value="Secretory_peroxidase"/>
</dbReference>
<dbReference type="GO" id="GO:0042744">
    <property type="term" value="P:hydrogen peroxide catabolic process"/>
    <property type="evidence" value="ECO:0007669"/>
    <property type="project" value="UniProtKB-KW"/>
</dbReference>
<evidence type="ECO:0000256" key="16">
    <source>
        <dbReference type="ARBA" id="ARBA00023324"/>
    </source>
</evidence>
<dbReference type="Proteomes" id="UP001314170">
    <property type="component" value="Unassembled WGS sequence"/>
</dbReference>
<dbReference type="PRINTS" id="PR00458">
    <property type="entry name" value="PEROXIDASE"/>
</dbReference>
<evidence type="ECO:0000256" key="22">
    <source>
        <dbReference type="RuleBase" id="RU362060"/>
    </source>
</evidence>
<keyword evidence="9 19" id="KW-0479">Metal-binding</keyword>
<protein>
    <recommendedName>
        <fullName evidence="5 22">Peroxidase</fullName>
        <ecNumber evidence="5 22">1.11.1.7</ecNumber>
    </recommendedName>
</protein>
<dbReference type="PROSITE" id="PS00436">
    <property type="entry name" value="PEROXIDASE_2"/>
    <property type="match status" value="1"/>
</dbReference>
<keyword evidence="10 22" id="KW-0732">Signal</keyword>
<evidence type="ECO:0000256" key="3">
    <source>
        <dbReference type="ARBA" id="ARBA00004613"/>
    </source>
</evidence>
<feature type="domain" description="Plant heme peroxidase family profile" evidence="24">
    <location>
        <begin position="106"/>
        <end position="401"/>
    </location>
</feature>
<dbReference type="FunFam" id="1.10.420.10:FF:000001">
    <property type="entry name" value="Peroxidase"/>
    <property type="match status" value="1"/>
</dbReference>
<dbReference type="InterPro" id="IPR019793">
    <property type="entry name" value="Peroxidases_heam-ligand_BS"/>
</dbReference>
<accession>A0AAV1RGV2</accession>
<keyword evidence="12 22" id="KW-0560">Oxidoreductase</keyword>
<dbReference type="PANTHER" id="PTHR31235">
    <property type="entry name" value="PEROXIDASE 25-RELATED"/>
    <property type="match status" value="1"/>
</dbReference>
<evidence type="ECO:0000256" key="14">
    <source>
        <dbReference type="ARBA" id="ARBA00023157"/>
    </source>
</evidence>
<gene>
    <name evidence="25" type="ORF">DCAF_LOCUS10958</name>
</gene>
<reference evidence="25 26" key="1">
    <citation type="submission" date="2024-01" db="EMBL/GenBank/DDBJ databases">
        <authorList>
            <person name="Waweru B."/>
        </authorList>
    </citation>
    <scope>NUCLEOTIDE SEQUENCE [LARGE SCALE GENOMIC DNA]</scope>
</reference>
<keyword evidence="14 21" id="KW-1015">Disulfide bond</keyword>
<feature type="site" description="Transition state stabilizer" evidence="20">
    <location>
        <position position="143"/>
    </location>
</feature>
<feature type="disulfide bond" evidence="21">
    <location>
        <begin position="116"/>
        <end position="192"/>
    </location>
</feature>
<feature type="binding site" evidence="19">
    <location>
        <position position="157"/>
    </location>
    <ligand>
        <name>Ca(2+)</name>
        <dbReference type="ChEBI" id="CHEBI:29108"/>
        <label>1</label>
    </ligand>
</feature>
<evidence type="ECO:0000256" key="20">
    <source>
        <dbReference type="PIRSR" id="PIRSR600823-4"/>
    </source>
</evidence>
<feature type="binding site" evidence="18">
    <location>
        <position position="239"/>
    </location>
    <ligand>
        <name>substrate</name>
    </ligand>
</feature>
<evidence type="ECO:0000256" key="5">
    <source>
        <dbReference type="ARBA" id="ARBA00012313"/>
    </source>
</evidence>
<evidence type="ECO:0000256" key="8">
    <source>
        <dbReference type="ARBA" id="ARBA00022617"/>
    </source>
</evidence>
<dbReference type="GO" id="GO:0005576">
    <property type="term" value="C:extracellular region"/>
    <property type="evidence" value="ECO:0007669"/>
    <property type="project" value="UniProtKB-SubCell"/>
</dbReference>
<evidence type="ECO:0000256" key="18">
    <source>
        <dbReference type="PIRSR" id="PIRSR600823-2"/>
    </source>
</evidence>
<proteinExistence type="inferred from homology"/>
<comment type="caution">
    <text evidence="25">The sequence shown here is derived from an EMBL/GenBank/DDBJ whole genome shotgun (WGS) entry which is preliminary data.</text>
</comment>
<comment type="similarity">
    <text evidence="22">Belongs to the peroxidase family. Classical plant (class III) peroxidase subfamily.</text>
</comment>
<feature type="binding site" evidence="19">
    <location>
        <position position="148"/>
    </location>
    <ligand>
        <name>Ca(2+)</name>
        <dbReference type="ChEBI" id="CHEBI:29108"/>
        <label>1</label>
    </ligand>
</feature>
<evidence type="ECO:0000256" key="9">
    <source>
        <dbReference type="ARBA" id="ARBA00022723"/>
    </source>
</evidence>
<keyword evidence="7 22" id="KW-0575">Peroxidase</keyword>
<evidence type="ECO:0000256" key="13">
    <source>
        <dbReference type="ARBA" id="ARBA00023004"/>
    </source>
</evidence>
<evidence type="ECO:0000256" key="2">
    <source>
        <dbReference type="ARBA" id="ARBA00002322"/>
    </source>
</evidence>
<dbReference type="AlphaFoldDB" id="A0AAV1RGV2"/>
<comment type="similarity">
    <text evidence="4">Belongs to the peroxidase family. Ascorbate peroxidase subfamily.</text>
</comment>
<feature type="disulfide bond" evidence="21">
    <location>
        <begin position="276"/>
        <end position="309"/>
    </location>
</feature>
<dbReference type="GO" id="GO:0140825">
    <property type="term" value="F:lactoperoxidase activity"/>
    <property type="evidence" value="ECO:0007669"/>
    <property type="project" value="UniProtKB-EC"/>
</dbReference>